<keyword evidence="2" id="KW-1185">Reference proteome</keyword>
<proteinExistence type="predicted"/>
<evidence type="ECO:0000313" key="2">
    <source>
        <dbReference type="Proteomes" id="UP001060215"/>
    </source>
</evidence>
<protein>
    <submittedName>
        <fullName evidence="1">Uncharacterized protein</fullName>
    </submittedName>
</protein>
<comment type="caution">
    <text evidence="1">The sequence shown here is derived from an EMBL/GenBank/DDBJ whole genome shotgun (WGS) entry which is preliminary data.</text>
</comment>
<dbReference type="Proteomes" id="UP001060215">
    <property type="component" value="Chromosome 12"/>
</dbReference>
<sequence length="59" mass="6401">MLLLLTAQCLLRTLAVSVSYTSGSMQSHHHYSYVRLAPVVVEEAEMAVSVVVDLALVVV</sequence>
<dbReference type="EMBL" id="CM045769">
    <property type="protein sequence ID" value="KAI7993183.1"/>
    <property type="molecule type" value="Genomic_DNA"/>
</dbReference>
<gene>
    <name evidence="1" type="ORF">LOK49_LG11G00364</name>
</gene>
<accession>A0ACC0FXM4</accession>
<organism evidence="1 2">
    <name type="scientific">Camellia lanceoleosa</name>
    <dbReference type="NCBI Taxonomy" id="1840588"/>
    <lineage>
        <taxon>Eukaryota</taxon>
        <taxon>Viridiplantae</taxon>
        <taxon>Streptophyta</taxon>
        <taxon>Embryophyta</taxon>
        <taxon>Tracheophyta</taxon>
        <taxon>Spermatophyta</taxon>
        <taxon>Magnoliopsida</taxon>
        <taxon>eudicotyledons</taxon>
        <taxon>Gunneridae</taxon>
        <taxon>Pentapetalae</taxon>
        <taxon>asterids</taxon>
        <taxon>Ericales</taxon>
        <taxon>Theaceae</taxon>
        <taxon>Camellia</taxon>
    </lineage>
</organism>
<evidence type="ECO:0000313" key="1">
    <source>
        <dbReference type="EMBL" id="KAI7993183.1"/>
    </source>
</evidence>
<name>A0ACC0FXM4_9ERIC</name>
<reference evidence="1 2" key="1">
    <citation type="journal article" date="2022" name="Plant J.">
        <title>Chromosome-level genome of Camellia lanceoleosa provides a valuable resource for understanding genome evolution and self-incompatibility.</title>
        <authorList>
            <person name="Gong W."/>
            <person name="Xiao S."/>
            <person name="Wang L."/>
            <person name="Liao Z."/>
            <person name="Chang Y."/>
            <person name="Mo W."/>
            <person name="Hu G."/>
            <person name="Li W."/>
            <person name="Zhao G."/>
            <person name="Zhu H."/>
            <person name="Hu X."/>
            <person name="Ji K."/>
            <person name="Xiang X."/>
            <person name="Song Q."/>
            <person name="Yuan D."/>
            <person name="Jin S."/>
            <person name="Zhang L."/>
        </authorList>
    </citation>
    <scope>NUCLEOTIDE SEQUENCE [LARGE SCALE GENOMIC DNA]</scope>
    <source>
        <strain evidence="1">SQ_2022a</strain>
    </source>
</reference>